<feature type="non-terminal residue" evidence="1">
    <location>
        <position position="1"/>
    </location>
</feature>
<accession>A0ABN7VIA4</accession>
<organism evidence="1 2">
    <name type="scientific">Gigaspora margarita</name>
    <dbReference type="NCBI Taxonomy" id="4874"/>
    <lineage>
        <taxon>Eukaryota</taxon>
        <taxon>Fungi</taxon>
        <taxon>Fungi incertae sedis</taxon>
        <taxon>Mucoromycota</taxon>
        <taxon>Glomeromycotina</taxon>
        <taxon>Glomeromycetes</taxon>
        <taxon>Diversisporales</taxon>
        <taxon>Gigasporaceae</taxon>
        <taxon>Gigaspora</taxon>
    </lineage>
</organism>
<evidence type="ECO:0000313" key="1">
    <source>
        <dbReference type="EMBL" id="CAG8776209.1"/>
    </source>
</evidence>
<evidence type="ECO:0000313" key="2">
    <source>
        <dbReference type="Proteomes" id="UP000789901"/>
    </source>
</evidence>
<dbReference type="EMBL" id="CAJVQB010015721">
    <property type="protein sequence ID" value="CAG8776209.1"/>
    <property type="molecule type" value="Genomic_DNA"/>
</dbReference>
<proteinExistence type="predicted"/>
<comment type="caution">
    <text evidence="1">The sequence shown here is derived from an EMBL/GenBank/DDBJ whole genome shotgun (WGS) entry which is preliminary data.</text>
</comment>
<reference evidence="1 2" key="1">
    <citation type="submission" date="2021-06" db="EMBL/GenBank/DDBJ databases">
        <authorList>
            <person name="Kallberg Y."/>
            <person name="Tangrot J."/>
            <person name="Rosling A."/>
        </authorList>
    </citation>
    <scope>NUCLEOTIDE SEQUENCE [LARGE SCALE GENOMIC DNA]</scope>
    <source>
        <strain evidence="1 2">120-4 pot B 10/14</strain>
    </source>
</reference>
<protein>
    <submittedName>
        <fullName evidence="1">39298_t:CDS:1</fullName>
    </submittedName>
</protein>
<sequence>SHAGIVYGDVLSVISAYPIHHNPGYRTQPFYIIEVAFRIRTEECSPSYDGGHDALSILFDFTPSGSVPSDTR</sequence>
<gene>
    <name evidence="1" type="ORF">GMARGA_LOCUS19102</name>
</gene>
<name>A0ABN7VIA4_GIGMA</name>
<dbReference type="Proteomes" id="UP000789901">
    <property type="component" value="Unassembled WGS sequence"/>
</dbReference>
<keyword evidence="2" id="KW-1185">Reference proteome</keyword>